<comment type="caution">
    <text evidence="1">The sequence shown here is derived from an EMBL/GenBank/DDBJ whole genome shotgun (WGS) entry which is preliminary data.</text>
</comment>
<protein>
    <submittedName>
        <fullName evidence="1">Uncharacterized protein</fullName>
    </submittedName>
</protein>
<reference evidence="1" key="1">
    <citation type="submission" date="2023-04" db="EMBL/GenBank/DDBJ databases">
        <title>Draft Genome sequencing of Naganishia species isolated from polar environments using Oxford Nanopore Technology.</title>
        <authorList>
            <person name="Leo P."/>
            <person name="Venkateswaran K."/>
        </authorList>
    </citation>
    <scope>NUCLEOTIDE SEQUENCE</scope>
    <source>
        <strain evidence="1">MNA-CCFEE 5425</strain>
    </source>
</reference>
<dbReference type="Proteomes" id="UP001243375">
    <property type="component" value="Unassembled WGS sequence"/>
</dbReference>
<keyword evidence="2" id="KW-1185">Reference proteome</keyword>
<proteinExistence type="predicted"/>
<evidence type="ECO:0000313" key="1">
    <source>
        <dbReference type="EMBL" id="KAJ9113055.1"/>
    </source>
</evidence>
<dbReference type="EMBL" id="JASBWU010000023">
    <property type="protein sequence ID" value="KAJ9113055.1"/>
    <property type="molecule type" value="Genomic_DNA"/>
</dbReference>
<sequence>MSINASQPPPSSPARSITLCEHGILPPFPLTNAAEWESAIRFLASRVLRDIKALFGHAKCKHCNHWLYPSMTPEAIAMECEKAGKTGKVLDAFRREMIWAVAGGVEEAREREWRLDAMFDI</sequence>
<gene>
    <name evidence="1" type="ORF">QFC22_006151</name>
</gene>
<name>A0ACC2WPG4_9TREE</name>
<organism evidence="1 2">
    <name type="scientific">Naganishia vaughanmartiniae</name>
    <dbReference type="NCBI Taxonomy" id="1424756"/>
    <lineage>
        <taxon>Eukaryota</taxon>
        <taxon>Fungi</taxon>
        <taxon>Dikarya</taxon>
        <taxon>Basidiomycota</taxon>
        <taxon>Agaricomycotina</taxon>
        <taxon>Tremellomycetes</taxon>
        <taxon>Filobasidiales</taxon>
        <taxon>Filobasidiaceae</taxon>
        <taxon>Naganishia</taxon>
    </lineage>
</organism>
<evidence type="ECO:0000313" key="2">
    <source>
        <dbReference type="Proteomes" id="UP001243375"/>
    </source>
</evidence>
<accession>A0ACC2WPG4</accession>